<protein>
    <recommendedName>
        <fullName evidence="6">Transcription initiation factor TFIID subunit 12 domain-containing protein</fullName>
    </recommendedName>
</protein>
<dbReference type="GO" id="GO:0005669">
    <property type="term" value="C:transcription factor TFIID complex"/>
    <property type="evidence" value="ECO:0007669"/>
    <property type="project" value="InterPro"/>
</dbReference>
<feature type="domain" description="Transcription initiation factor TFIID subunit 12" evidence="6">
    <location>
        <begin position="18"/>
        <end position="81"/>
    </location>
</feature>
<dbReference type="InterPro" id="IPR009072">
    <property type="entry name" value="Histone-fold"/>
</dbReference>
<name>A0A1V9YM10_ACHHY</name>
<dbReference type="GO" id="GO:0046982">
    <property type="term" value="F:protein heterodimerization activity"/>
    <property type="evidence" value="ECO:0007669"/>
    <property type="project" value="InterPro"/>
</dbReference>
<comment type="caution">
    <text evidence="7">The sequence shown here is derived from an EMBL/GenBank/DDBJ whole genome shotgun (WGS) entry which is preliminary data.</text>
</comment>
<evidence type="ECO:0000256" key="3">
    <source>
        <dbReference type="ARBA" id="ARBA00023015"/>
    </source>
</evidence>
<dbReference type="Proteomes" id="UP000243579">
    <property type="component" value="Unassembled WGS sequence"/>
</dbReference>
<dbReference type="Pfam" id="PF03847">
    <property type="entry name" value="TFIID_20kDa"/>
    <property type="match status" value="1"/>
</dbReference>
<evidence type="ECO:0000256" key="4">
    <source>
        <dbReference type="ARBA" id="ARBA00023163"/>
    </source>
</evidence>
<gene>
    <name evidence="7" type="ORF">ACHHYP_10007</name>
</gene>
<dbReference type="EMBL" id="JNBR01001486">
    <property type="protein sequence ID" value="OQR86745.1"/>
    <property type="molecule type" value="Genomic_DNA"/>
</dbReference>
<evidence type="ECO:0000313" key="8">
    <source>
        <dbReference type="Proteomes" id="UP000243579"/>
    </source>
</evidence>
<evidence type="ECO:0000256" key="1">
    <source>
        <dbReference type="ARBA" id="ARBA00004123"/>
    </source>
</evidence>
<sequence length="129" mass="14266">MSRKVHGAVGSTLNPNESLQKILAEVEPRYVLQPGVEELLLDMASDFVASVTEASGRLAKHRRSNHVEGKDVQLVLDKNYGISVAAKKKLHVLAQKTKPAKTSVHAHRVALKRKVLAALQTHRKKAKRH</sequence>
<keyword evidence="4" id="KW-0804">Transcription</keyword>
<dbReference type="CDD" id="cd07981">
    <property type="entry name" value="HFD_TAF12"/>
    <property type="match status" value="1"/>
</dbReference>
<evidence type="ECO:0000259" key="6">
    <source>
        <dbReference type="Pfam" id="PF03847"/>
    </source>
</evidence>
<dbReference type="PANTHER" id="PTHR12264">
    <property type="entry name" value="TRANSCRIPTION INITIATION FACTOR TFIID SUBUNIT 12"/>
    <property type="match status" value="1"/>
</dbReference>
<dbReference type="GO" id="GO:0017025">
    <property type="term" value="F:TBP-class protein binding"/>
    <property type="evidence" value="ECO:0007669"/>
    <property type="project" value="TreeGrafter"/>
</dbReference>
<keyword evidence="5" id="KW-0539">Nucleus</keyword>
<dbReference type="PANTHER" id="PTHR12264:SF21">
    <property type="entry name" value="TRANSCRIPTION INITIATION FACTOR TFIID SUBUNIT 12"/>
    <property type="match status" value="1"/>
</dbReference>
<comment type="subcellular location">
    <subcellularLocation>
        <location evidence="1">Nucleus</location>
    </subcellularLocation>
</comment>
<evidence type="ECO:0000313" key="7">
    <source>
        <dbReference type="EMBL" id="OQR86745.1"/>
    </source>
</evidence>
<dbReference type="AlphaFoldDB" id="A0A1V9YM10"/>
<dbReference type="GO" id="GO:0051123">
    <property type="term" value="P:RNA polymerase II preinitiation complex assembly"/>
    <property type="evidence" value="ECO:0007669"/>
    <property type="project" value="TreeGrafter"/>
</dbReference>
<dbReference type="OrthoDB" id="2193432at2759"/>
<accession>A0A1V9YM10</accession>
<proteinExistence type="inferred from homology"/>
<evidence type="ECO:0000256" key="2">
    <source>
        <dbReference type="ARBA" id="ARBA00007530"/>
    </source>
</evidence>
<keyword evidence="3" id="KW-0805">Transcription regulation</keyword>
<dbReference type="STRING" id="1202772.A0A1V9YM10"/>
<dbReference type="GO" id="GO:0000124">
    <property type="term" value="C:SAGA complex"/>
    <property type="evidence" value="ECO:0007669"/>
    <property type="project" value="InterPro"/>
</dbReference>
<keyword evidence="8" id="KW-1185">Reference proteome</keyword>
<dbReference type="InterPro" id="IPR003228">
    <property type="entry name" value="TFIID_TAF12_dom"/>
</dbReference>
<dbReference type="GO" id="GO:0003677">
    <property type="term" value="F:DNA binding"/>
    <property type="evidence" value="ECO:0007669"/>
    <property type="project" value="TreeGrafter"/>
</dbReference>
<organism evidence="7 8">
    <name type="scientific">Achlya hypogyna</name>
    <name type="common">Oomycete</name>
    <name type="synonym">Protoachlya hypogyna</name>
    <dbReference type="NCBI Taxonomy" id="1202772"/>
    <lineage>
        <taxon>Eukaryota</taxon>
        <taxon>Sar</taxon>
        <taxon>Stramenopiles</taxon>
        <taxon>Oomycota</taxon>
        <taxon>Saprolegniomycetes</taxon>
        <taxon>Saprolegniales</taxon>
        <taxon>Achlyaceae</taxon>
        <taxon>Achlya</taxon>
    </lineage>
</organism>
<evidence type="ECO:0000256" key="5">
    <source>
        <dbReference type="ARBA" id="ARBA00023242"/>
    </source>
</evidence>
<reference evidence="7 8" key="1">
    <citation type="journal article" date="2014" name="Genome Biol. Evol.">
        <title>The secreted proteins of Achlya hypogyna and Thraustotheca clavata identify the ancestral oomycete secretome and reveal gene acquisitions by horizontal gene transfer.</title>
        <authorList>
            <person name="Misner I."/>
            <person name="Blouin N."/>
            <person name="Leonard G."/>
            <person name="Richards T.A."/>
            <person name="Lane C.E."/>
        </authorList>
    </citation>
    <scope>NUCLEOTIDE SEQUENCE [LARGE SCALE GENOMIC DNA]</scope>
    <source>
        <strain evidence="7 8">ATCC 48635</strain>
    </source>
</reference>
<dbReference type="SUPFAM" id="SSF47113">
    <property type="entry name" value="Histone-fold"/>
    <property type="match status" value="1"/>
</dbReference>
<dbReference type="Gene3D" id="1.10.20.10">
    <property type="entry name" value="Histone, subunit A"/>
    <property type="match status" value="1"/>
</dbReference>
<comment type="similarity">
    <text evidence="2">Belongs to the TAF12 family.</text>
</comment>
<dbReference type="InterPro" id="IPR037794">
    <property type="entry name" value="TAF12"/>
</dbReference>